<gene>
    <name evidence="5" type="primary">Int-Tn_2</name>
    <name evidence="5" type="ORF">ERS852395_00322</name>
</gene>
<dbReference type="InterPro" id="IPR050090">
    <property type="entry name" value="Tyrosine_recombinase_XerCD"/>
</dbReference>
<dbReference type="InterPro" id="IPR013762">
    <property type="entry name" value="Integrase-like_cat_sf"/>
</dbReference>
<organism evidence="5 6">
    <name type="scientific">Blautia obeum</name>
    <dbReference type="NCBI Taxonomy" id="40520"/>
    <lineage>
        <taxon>Bacteria</taxon>
        <taxon>Bacillati</taxon>
        <taxon>Bacillota</taxon>
        <taxon>Clostridia</taxon>
        <taxon>Lachnospirales</taxon>
        <taxon>Lachnospiraceae</taxon>
        <taxon>Blautia</taxon>
    </lineage>
</organism>
<dbReference type="CDD" id="cd01189">
    <property type="entry name" value="INT_ICEBs1_C_like"/>
    <property type="match status" value="1"/>
</dbReference>
<keyword evidence="3" id="KW-0233">DNA recombination</keyword>
<dbReference type="GO" id="GO:0015074">
    <property type="term" value="P:DNA integration"/>
    <property type="evidence" value="ECO:0007669"/>
    <property type="project" value="InterPro"/>
</dbReference>
<evidence type="ECO:0000313" key="5">
    <source>
        <dbReference type="EMBL" id="CUN43331.1"/>
    </source>
</evidence>
<dbReference type="Proteomes" id="UP000095447">
    <property type="component" value="Unassembled WGS sequence"/>
</dbReference>
<sequence length="200" mass="22814">MIGTGLRVGEVTGLRWCDIDMESGMIDVNHTLVYYDHRTEGSKSGCYFNVNTTKTPASMRQVPMLGFVKEAFEHEKQKQEDLGLHCEVTIDGYTDFIFINRFGQAQHQATLNKAIRRIIRDCNDEQFLHSDEPDVLLPHFSCHSLRHTFTTRMCEAGVNIKVIQDALGHSDISTTLNIYADVTKEMKAEEFKGLDSYFKV</sequence>
<reference evidence="5 6" key="1">
    <citation type="submission" date="2015-09" db="EMBL/GenBank/DDBJ databases">
        <authorList>
            <consortium name="Pathogen Informatics"/>
        </authorList>
    </citation>
    <scope>NUCLEOTIDE SEQUENCE [LARGE SCALE GENOMIC DNA]</scope>
    <source>
        <strain evidence="5 6">2789STDY5608838</strain>
    </source>
</reference>
<evidence type="ECO:0000256" key="3">
    <source>
        <dbReference type="ARBA" id="ARBA00023172"/>
    </source>
</evidence>
<dbReference type="PANTHER" id="PTHR30349:SF41">
    <property type="entry name" value="INTEGRASE_RECOMBINASE PROTEIN MJ0367-RELATED"/>
    <property type="match status" value="1"/>
</dbReference>
<comment type="similarity">
    <text evidence="1">Belongs to the 'phage' integrase family.</text>
</comment>
<evidence type="ECO:0000256" key="1">
    <source>
        <dbReference type="ARBA" id="ARBA00008857"/>
    </source>
</evidence>
<dbReference type="GO" id="GO:0006310">
    <property type="term" value="P:DNA recombination"/>
    <property type="evidence" value="ECO:0007669"/>
    <property type="project" value="UniProtKB-KW"/>
</dbReference>
<name>A0A173WV34_9FIRM</name>
<evidence type="ECO:0000256" key="2">
    <source>
        <dbReference type="ARBA" id="ARBA00023125"/>
    </source>
</evidence>
<proteinExistence type="inferred from homology"/>
<protein>
    <submittedName>
        <fullName evidence="5">Integrase</fullName>
    </submittedName>
</protein>
<dbReference type="Pfam" id="PF00589">
    <property type="entry name" value="Phage_integrase"/>
    <property type="match status" value="1"/>
</dbReference>
<dbReference type="SUPFAM" id="SSF56349">
    <property type="entry name" value="DNA breaking-rejoining enzymes"/>
    <property type="match status" value="1"/>
</dbReference>
<dbReference type="GO" id="GO:0003677">
    <property type="term" value="F:DNA binding"/>
    <property type="evidence" value="ECO:0007669"/>
    <property type="project" value="UniProtKB-KW"/>
</dbReference>
<feature type="domain" description="Tyr recombinase" evidence="4">
    <location>
        <begin position="1"/>
        <end position="192"/>
    </location>
</feature>
<dbReference type="PROSITE" id="PS51898">
    <property type="entry name" value="TYR_RECOMBINASE"/>
    <property type="match status" value="1"/>
</dbReference>
<dbReference type="PANTHER" id="PTHR30349">
    <property type="entry name" value="PHAGE INTEGRASE-RELATED"/>
    <property type="match status" value="1"/>
</dbReference>
<dbReference type="Gene3D" id="1.10.443.10">
    <property type="entry name" value="Intergrase catalytic core"/>
    <property type="match status" value="1"/>
</dbReference>
<dbReference type="InterPro" id="IPR002104">
    <property type="entry name" value="Integrase_catalytic"/>
</dbReference>
<dbReference type="AlphaFoldDB" id="A0A173WV34"/>
<keyword evidence="2" id="KW-0238">DNA-binding</keyword>
<accession>A0A173WV34</accession>
<evidence type="ECO:0000259" key="4">
    <source>
        <dbReference type="PROSITE" id="PS51898"/>
    </source>
</evidence>
<evidence type="ECO:0000313" key="6">
    <source>
        <dbReference type="Proteomes" id="UP000095447"/>
    </source>
</evidence>
<dbReference type="EMBL" id="CYZA01000001">
    <property type="protein sequence ID" value="CUN43331.1"/>
    <property type="molecule type" value="Genomic_DNA"/>
</dbReference>
<dbReference type="InterPro" id="IPR011010">
    <property type="entry name" value="DNA_brk_join_enz"/>
</dbReference>